<proteinExistence type="predicted"/>
<keyword evidence="2" id="KW-1185">Reference proteome</keyword>
<organism evidence="1 2">
    <name type="scientific">Clathrus columnatus</name>
    <dbReference type="NCBI Taxonomy" id="1419009"/>
    <lineage>
        <taxon>Eukaryota</taxon>
        <taxon>Fungi</taxon>
        <taxon>Dikarya</taxon>
        <taxon>Basidiomycota</taxon>
        <taxon>Agaricomycotina</taxon>
        <taxon>Agaricomycetes</taxon>
        <taxon>Phallomycetidae</taxon>
        <taxon>Phallales</taxon>
        <taxon>Clathraceae</taxon>
        <taxon>Clathrus</taxon>
    </lineage>
</organism>
<dbReference type="Proteomes" id="UP001050691">
    <property type="component" value="Unassembled WGS sequence"/>
</dbReference>
<comment type="caution">
    <text evidence="1">The sequence shown here is derived from an EMBL/GenBank/DDBJ whole genome shotgun (WGS) entry which is preliminary data.</text>
</comment>
<protein>
    <submittedName>
        <fullName evidence="1">Uncharacterized protein</fullName>
    </submittedName>
</protein>
<reference evidence="1" key="1">
    <citation type="submission" date="2021-10" db="EMBL/GenBank/DDBJ databases">
        <title>De novo Genome Assembly of Clathrus columnatus (Basidiomycota, Fungi) Using Illumina and Nanopore Sequence Data.</title>
        <authorList>
            <person name="Ogiso-Tanaka E."/>
            <person name="Itagaki H."/>
            <person name="Hosoya T."/>
            <person name="Hosaka K."/>
        </authorList>
    </citation>
    <scope>NUCLEOTIDE SEQUENCE</scope>
    <source>
        <strain evidence="1">MO-923</strain>
    </source>
</reference>
<gene>
    <name evidence="1" type="ORF">Clacol_005946</name>
</gene>
<dbReference type="EMBL" id="BPWL01000006">
    <property type="protein sequence ID" value="GJJ11709.1"/>
    <property type="molecule type" value="Genomic_DNA"/>
</dbReference>
<sequence>MRLSSSKRRKPDEHTFKVSALNDTTDLSAGTRSLTLRIDHPGVIWTVIAFDAHVLAWNLDDNPPDHFVRHHIKEASFYGTDVWYLDLILKIPSQLRESPKLKINFIGTKESVQWPAKRGKVIAQEEDRRDLALLEEIHTWLKHKTDDSVDAMLFGTIGGYVHI</sequence>
<evidence type="ECO:0000313" key="2">
    <source>
        <dbReference type="Proteomes" id="UP001050691"/>
    </source>
</evidence>
<name>A0AAV5AG92_9AGAM</name>
<accession>A0AAV5AG92</accession>
<dbReference type="AlphaFoldDB" id="A0AAV5AG92"/>
<evidence type="ECO:0000313" key="1">
    <source>
        <dbReference type="EMBL" id="GJJ11709.1"/>
    </source>
</evidence>